<feature type="transmembrane region" description="Helical" evidence="1">
    <location>
        <begin position="213"/>
        <end position="231"/>
    </location>
</feature>
<evidence type="ECO:0000313" key="3">
    <source>
        <dbReference type="Proteomes" id="UP000005631"/>
    </source>
</evidence>
<sequence>MSKKVVKTEICPNCHTSLQGENFCPNCGQKNDSRKLTFWHFITETLSHFLAFDGKFFTTLKTLVTKPGQVPLEFKEGQRTRHMNPLRIYFLSSLLFLFISQVQSDKSQERIKDIETNEQLSKTERDSAVTSELDAIPGIPLSLAIDSSSEDNILLKLEDMTEYSKDHSDVETATALNDLQMDNTFINRFLYHQADKLSHFELEEYNKYFRAKIFWVLFFFLPIIALILKLLYIRKNVYYTDHLFFAFYSQSAFFLLLSISGALGENSMFSLIASIVFLLYLFLSMKRFYQQGLGKTILKFCLLNLIAIPAFFAFFLVSLVVVFLIF</sequence>
<evidence type="ECO:0000313" key="2">
    <source>
        <dbReference type="EMBL" id="AEV34349.1"/>
    </source>
</evidence>
<feature type="transmembrane region" description="Helical" evidence="1">
    <location>
        <begin position="243"/>
        <end position="263"/>
    </location>
</feature>
<dbReference type="KEGG" id="oho:Oweho_3399"/>
<dbReference type="Proteomes" id="UP000005631">
    <property type="component" value="Chromosome"/>
</dbReference>
<evidence type="ECO:0008006" key="4">
    <source>
        <dbReference type="Google" id="ProtNLM"/>
    </source>
</evidence>
<proteinExistence type="predicted"/>
<keyword evidence="3" id="KW-1185">Reference proteome</keyword>
<dbReference type="eggNOG" id="COG1566">
    <property type="taxonomic scope" value="Bacteria"/>
</dbReference>
<feature type="transmembrane region" description="Helical" evidence="1">
    <location>
        <begin position="301"/>
        <end position="325"/>
    </location>
</feature>
<evidence type="ECO:0000256" key="1">
    <source>
        <dbReference type="SAM" id="Phobius"/>
    </source>
</evidence>
<dbReference type="STRING" id="926562.Oweho_3399"/>
<gene>
    <name evidence="2" type="ordered locus">Oweho_3399</name>
</gene>
<dbReference type="EMBL" id="CP003156">
    <property type="protein sequence ID" value="AEV34349.1"/>
    <property type="molecule type" value="Genomic_DNA"/>
</dbReference>
<dbReference type="RefSeq" id="WP_014203696.1">
    <property type="nucleotide sequence ID" value="NC_016599.1"/>
</dbReference>
<keyword evidence="1" id="KW-0812">Transmembrane</keyword>
<dbReference type="HOGENOM" id="CLU_046825_0_1_10"/>
<protein>
    <recommendedName>
        <fullName evidence="4">DUF3667 domain-containing protein</fullName>
    </recommendedName>
</protein>
<keyword evidence="1" id="KW-1133">Transmembrane helix</keyword>
<name>G8R5N3_OWEHD</name>
<dbReference type="Pfam" id="PF12412">
    <property type="entry name" value="DUF3667"/>
    <property type="match status" value="1"/>
</dbReference>
<dbReference type="PATRIC" id="fig|926562.3.peg.3421"/>
<dbReference type="OrthoDB" id="675873at2"/>
<dbReference type="InterPro" id="IPR022134">
    <property type="entry name" value="DUF3667"/>
</dbReference>
<accession>G8R5N3</accession>
<dbReference type="AlphaFoldDB" id="G8R5N3"/>
<organism evidence="2 3">
    <name type="scientific">Owenweeksia hongkongensis (strain DSM 17368 / CIP 108786 / JCM 12287 / NRRL B-23963 / UST20020801)</name>
    <dbReference type="NCBI Taxonomy" id="926562"/>
    <lineage>
        <taxon>Bacteria</taxon>
        <taxon>Pseudomonadati</taxon>
        <taxon>Bacteroidota</taxon>
        <taxon>Flavobacteriia</taxon>
        <taxon>Flavobacteriales</taxon>
        <taxon>Owenweeksiaceae</taxon>
        <taxon>Owenweeksia</taxon>
    </lineage>
</organism>
<reference evidence="2 3" key="1">
    <citation type="journal article" date="2012" name="Stand. Genomic Sci.">
        <title>Genome sequence of the orange-pigmented seawater bacterium Owenweeksia hongkongensis type strain (UST20020801(T)).</title>
        <authorList>
            <person name="Riedel T."/>
            <person name="Held B."/>
            <person name="Nolan M."/>
            <person name="Lucas S."/>
            <person name="Lapidus A."/>
            <person name="Tice H."/>
            <person name="Del Rio T.G."/>
            <person name="Cheng J.F."/>
            <person name="Han C."/>
            <person name="Tapia R."/>
            <person name="Goodwin L.A."/>
            <person name="Pitluck S."/>
            <person name="Liolios K."/>
            <person name="Mavromatis K."/>
            <person name="Pagani I."/>
            <person name="Ivanova N."/>
            <person name="Mikhailova N."/>
            <person name="Pati A."/>
            <person name="Chen A."/>
            <person name="Palaniappan K."/>
            <person name="Rohde M."/>
            <person name="Tindall B.J."/>
            <person name="Detter J.C."/>
            <person name="Goker M."/>
            <person name="Woyke T."/>
            <person name="Bristow J."/>
            <person name="Eisen J.A."/>
            <person name="Markowitz V."/>
            <person name="Hugenholtz P."/>
            <person name="Klenk H.P."/>
            <person name="Kyrpides N.C."/>
        </authorList>
    </citation>
    <scope>NUCLEOTIDE SEQUENCE</scope>
    <source>
        <strain evidence="3">DSM 17368 / JCM 12287 / NRRL B-23963</strain>
    </source>
</reference>
<keyword evidence="1" id="KW-0472">Membrane</keyword>